<dbReference type="Proteomes" id="UP001501295">
    <property type="component" value="Unassembled WGS sequence"/>
</dbReference>
<keyword evidence="4 5" id="KW-0472">Membrane</keyword>
<dbReference type="PANTHER" id="PTHR23514:SF13">
    <property type="entry name" value="INNER MEMBRANE PROTEIN YBJJ"/>
    <property type="match status" value="1"/>
</dbReference>
<comment type="subcellular location">
    <subcellularLocation>
        <location evidence="1">Cell membrane</location>
        <topology evidence="1">Multi-pass membrane protein</topology>
    </subcellularLocation>
</comment>
<dbReference type="InterPro" id="IPR051788">
    <property type="entry name" value="MFS_Transporter"/>
</dbReference>
<dbReference type="SUPFAM" id="SSF103473">
    <property type="entry name" value="MFS general substrate transporter"/>
    <property type="match status" value="1"/>
</dbReference>
<dbReference type="EMBL" id="BAABLM010000003">
    <property type="protein sequence ID" value="GAA4675856.1"/>
    <property type="molecule type" value="Genomic_DNA"/>
</dbReference>
<feature type="transmembrane region" description="Helical" evidence="5">
    <location>
        <begin position="267"/>
        <end position="287"/>
    </location>
</feature>
<feature type="transmembrane region" description="Helical" evidence="5">
    <location>
        <begin position="179"/>
        <end position="198"/>
    </location>
</feature>
<sequence length="415" mass="42681">MATTSLDTRTYDGGLTRRDVVRWRNALFVVFALSGLAIATWLGRVPTVRDILHASTLEMGFLAGGISVGSIVGVTLSSHVIAAVGAKRAVLGTLLLVAAGMTAAGVCAATGGGFWAILVCMAFFGYGQGTMDVSMNVSAAACERVLGRTVMPLFHASFSLGTMFGAILGAGAEAISMPIWLHMLILAIVLAVAAIIFVPRLQSEDLGHAARDESAPAAVGGWRGRLAVWATPGTIFIGLIVLGMATAEGSANDWLALAMVDGHGVDNAAGTSIFFVFVTAMTIARVAGTPLIDRFGRVLMLRLSAVSAILGLLLVILAPTVPLAIVGVVFWGFGAALGFPVGLSAAADDSRNAAARVSAVATIGYVAFLAVPPLIGFLGQHFGLLHALFMVLVLIVIAGFASGAAREPGRRVPTE</sequence>
<feature type="transmembrane region" description="Helical" evidence="5">
    <location>
        <begin position="299"/>
        <end position="318"/>
    </location>
</feature>
<evidence type="ECO:0000256" key="1">
    <source>
        <dbReference type="ARBA" id="ARBA00004651"/>
    </source>
</evidence>
<dbReference type="CDD" id="cd17393">
    <property type="entry name" value="MFS_MosC_like"/>
    <property type="match status" value="1"/>
</dbReference>
<reference evidence="8" key="1">
    <citation type="journal article" date="2019" name="Int. J. Syst. Evol. Microbiol.">
        <title>The Global Catalogue of Microorganisms (GCM) 10K type strain sequencing project: providing services to taxonomists for standard genome sequencing and annotation.</title>
        <authorList>
            <consortium name="The Broad Institute Genomics Platform"/>
            <consortium name="The Broad Institute Genome Sequencing Center for Infectious Disease"/>
            <person name="Wu L."/>
            <person name="Ma J."/>
        </authorList>
    </citation>
    <scope>NUCLEOTIDE SEQUENCE [LARGE SCALE GENOMIC DNA]</scope>
    <source>
        <strain evidence="8">JCM 18956</strain>
    </source>
</reference>
<evidence type="ECO:0000256" key="4">
    <source>
        <dbReference type="ARBA" id="ARBA00023136"/>
    </source>
</evidence>
<evidence type="ECO:0000259" key="6">
    <source>
        <dbReference type="PROSITE" id="PS50850"/>
    </source>
</evidence>
<dbReference type="InterPro" id="IPR036259">
    <property type="entry name" value="MFS_trans_sf"/>
</dbReference>
<dbReference type="InterPro" id="IPR011701">
    <property type="entry name" value="MFS"/>
</dbReference>
<keyword evidence="2 5" id="KW-0812">Transmembrane</keyword>
<evidence type="ECO:0000313" key="7">
    <source>
        <dbReference type="EMBL" id="GAA4675856.1"/>
    </source>
</evidence>
<name>A0ABP8W0T5_9MICO</name>
<dbReference type="PROSITE" id="PS50850">
    <property type="entry name" value="MFS"/>
    <property type="match status" value="1"/>
</dbReference>
<dbReference type="Gene3D" id="1.20.1250.20">
    <property type="entry name" value="MFS general substrate transporter like domains"/>
    <property type="match status" value="2"/>
</dbReference>
<comment type="caution">
    <text evidence="7">The sequence shown here is derived from an EMBL/GenBank/DDBJ whole genome shotgun (WGS) entry which is preliminary data.</text>
</comment>
<feature type="transmembrane region" description="Helical" evidence="5">
    <location>
        <begin position="145"/>
        <end position="167"/>
    </location>
</feature>
<evidence type="ECO:0000256" key="3">
    <source>
        <dbReference type="ARBA" id="ARBA00022989"/>
    </source>
</evidence>
<feature type="transmembrane region" description="Helical" evidence="5">
    <location>
        <begin position="357"/>
        <end position="378"/>
    </location>
</feature>
<feature type="transmembrane region" description="Helical" evidence="5">
    <location>
        <begin position="324"/>
        <end position="345"/>
    </location>
</feature>
<protein>
    <submittedName>
        <fullName evidence="7">MFS transporter</fullName>
    </submittedName>
</protein>
<organism evidence="7 8">
    <name type="scientific">Frondihabitans cladoniiphilus</name>
    <dbReference type="NCBI Taxonomy" id="715785"/>
    <lineage>
        <taxon>Bacteria</taxon>
        <taxon>Bacillati</taxon>
        <taxon>Actinomycetota</taxon>
        <taxon>Actinomycetes</taxon>
        <taxon>Micrococcales</taxon>
        <taxon>Microbacteriaceae</taxon>
        <taxon>Frondihabitans</taxon>
    </lineage>
</organism>
<dbReference type="RefSeq" id="WP_345375760.1">
    <property type="nucleotide sequence ID" value="NZ_BAABLM010000003.1"/>
</dbReference>
<proteinExistence type="predicted"/>
<feature type="transmembrane region" description="Helical" evidence="5">
    <location>
        <begin position="94"/>
        <end position="124"/>
    </location>
</feature>
<keyword evidence="3 5" id="KW-1133">Transmembrane helix</keyword>
<dbReference type="Pfam" id="PF07690">
    <property type="entry name" value="MFS_1"/>
    <property type="match status" value="1"/>
</dbReference>
<feature type="domain" description="Major facilitator superfamily (MFS) profile" evidence="6">
    <location>
        <begin position="23"/>
        <end position="411"/>
    </location>
</feature>
<dbReference type="PANTHER" id="PTHR23514">
    <property type="entry name" value="BYPASS OF STOP CODON PROTEIN 6"/>
    <property type="match status" value="1"/>
</dbReference>
<accession>A0ABP8W0T5</accession>
<evidence type="ECO:0000256" key="5">
    <source>
        <dbReference type="SAM" id="Phobius"/>
    </source>
</evidence>
<evidence type="ECO:0000313" key="8">
    <source>
        <dbReference type="Proteomes" id="UP001501295"/>
    </source>
</evidence>
<keyword evidence="8" id="KW-1185">Reference proteome</keyword>
<feature type="transmembrane region" description="Helical" evidence="5">
    <location>
        <begin position="26"/>
        <end position="47"/>
    </location>
</feature>
<feature type="transmembrane region" description="Helical" evidence="5">
    <location>
        <begin position="384"/>
        <end position="405"/>
    </location>
</feature>
<feature type="transmembrane region" description="Helical" evidence="5">
    <location>
        <begin position="226"/>
        <end position="247"/>
    </location>
</feature>
<feature type="transmembrane region" description="Helical" evidence="5">
    <location>
        <begin position="59"/>
        <end position="82"/>
    </location>
</feature>
<gene>
    <name evidence="7" type="ORF">GCM10025780_20540</name>
</gene>
<dbReference type="InterPro" id="IPR020846">
    <property type="entry name" value="MFS_dom"/>
</dbReference>
<evidence type="ECO:0000256" key="2">
    <source>
        <dbReference type="ARBA" id="ARBA00022692"/>
    </source>
</evidence>